<dbReference type="GO" id="GO:0032511">
    <property type="term" value="P:late endosome to vacuole transport via multivesicular body sorting pathway"/>
    <property type="evidence" value="ECO:0007669"/>
    <property type="project" value="InterPro"/>
</dbReference>
<protein>
    <recommendedName>
        <fullName evidence="4">Vta1/callose synthase N-terminal domain-containing protein</fullName>
    </recommendedName>
</protein>
<keyword evidence="2" id="KW-0472">Membrane</keyword>
<evidence type="ECO:0000256" key="1">
    <source>
        <dbReference type="ARBA" id="ARBA00004308"/>
    </source>
</evidence>
<accession>A0AAU9IMU3</accession>
<sequence length="323" mass="36221">MAKLPDELKFIKPFLVRSLEMETAMPLVSYYTHLYAVQLAMEYHKQNSKNQTVRQYVITLLNETEQKKAQLGEVQNPKDQFESFCTALFVKADTEDRKEGSTKLTAQTFLVTSYFIEAMRVFEELPPDWEEKRVYCKWKANDINKALKAGLVPQRGGPGEAQAENEQGEVQPEQGDKSLEKEYDDLSLPSPPTGFQSKGSTPSADFYPPPPPAQTRQPPPSPPSDFYPPPPAQTRLPPPSQPSGYDLPPPQPYTTPQPQNNPPPPSKPATIPSGVPKGQREIRAAIEKAKKEAQYAIQELEYKNVAPAIKNLQNALNILNEFQ</sequence>
<reference evidence="5" key="1">
    <citation type="submission" date="2021-09" db="EMBL/GenBank/DDBJ databases">
        <authorList>
            <consortium name="AG Swart"/>
            <person name="Singh M."/>
            <person name="Singh A."/>
            <person name="Seah K."/>
            <person name="Emmerich C."/>
        </authorList>
    </citation>
    <scope>NUCLEOTIDE SEQUENCE</scope>
    <source>
        <strain evidence="5">ATCC30299</strain>
    </source>
</reference>
<gene>
    <name evidence="5" type="ORF">BSTOLATCC_MIC11798</name>
</gene>
<feature type="domain" description="Vta1/callose synthase N-terminal" evidence="4">
    <location>
        <begin position="11"/>
        <end position="148"/>
    </location>
</feature>
<evidence type="ECO:0000256" key="2">
    <source>
        <dbReference type="ARBA" id="ARBA00023136"/>
    </source>
</evidence>
<dbReference type="PANTHER" id="PTHR46009">
    <property type="entry name" value="VACUOLAR PROTEIN SORTING-ASSOCIATED PROTEIN VTA1 HOMOLOG"/>
    <property type="match status" value="1"/>
</dbReference>
<dbReference type="InterPro" id="IPR044538">
    <property type="entry name" value="Vta1-like"/>
</dbReference>
<feature type="compositionally biased region" description="Polar residues" evidence="3">
    <location>
        <begin position="193"/>
        <end position="203"/>
    </location>
</feature>
<feature type="region of interest" description="Disordered" evidence="3">
    <location>
        <begin position="150"/>
        <end position="279"/>
    </location>
</feature>
<evidence type="ECO:0000313" key="6">
    <source>
        <dbReference type="Proteomes" id="UP001162131"/>
    </source>
</evidence>
<dbReference type="Gene3D" id="1.25.40.270">
    <property type="entry name" value="Vacuolar protein sorting-associated protein vta1"/>
    <property type="match status" value="1"/>
</dbReference>
<keyword evidence="6" id="KW-1185">Reference proteome</keyword>
<comment type="subcellular location">
    <subcellularLocation>
        <location evidence="1">Endomembrane system</location>
    </subcellularLocation>
</comment>
<feature type="compositionally biased region" description="Pro residues" evidence="3">
    <location>
        <begin position="207"/>
        <end position="267"/>
    </location>
</feature>
<evidence type="ECO:0000256" key="3">
    <source>
        <dbReference type="SAM" id="MobiDB-lite"/>
    </source>
</evidence>
<dbReference type="PANTHER" id="PTHR46009:SF1">
    <property type="entry name" value="VACUOLAR PROTEIN SORTING-ASSOCIATED PROTEIN VTA1 HOMOLOG"/>
    <property type="match status" value="1"/>
</dbReference>
<organism evidence="5 6">
    <name type="scientific">Blepharisma stoltei</name>
    <dbReference type="NCBI Taxonomy" id="1481888"/>
    <lineage>
        <taxon>Eukaryota</taxon>
        <taxon>Sar</taxon>
        <taxon>Alveolata</taxon>
        <taxon>Ciliophora</taxon>
        <taxon>Postciliodesmatophora</taxon>
        <taxon>Heterotrichea</taxon>
        <taxon>Heterotrichida</taxon>
        <taxon>Blepharismidae</taxon>
        <taxon>Blepharisma</taxon>
    </lineage>
</organism>
<dbReference type="AlphaFoldDB" id="A0AAU9IMU3"/>
<dbReference type="GO" id="GO:0005771">
    <property type="term" value="C:multivesicular body"/>
    <property type="evidence" value="ECO:0007669"/>
    <property type="project" value="TreeGrafter"/>
</dbReference>
<comment type="caution">
    <text evidence="5">The sequence shown here is derived from an EMBL/GenBank/DDBJ whole genome shotgun (WGS) entry which is preliminary data.</text>
</comment>
<dbReference type="Gene3D" id="1.20.5.420">
    <property type="entry name" value="Immunoglobulin FC, subunit C"/>
    <property type="match status" value="1"/>
</dbReference>
<evidence type="ECO:0000313" key="5">
    <source>
        <dbReference type="EMBL" id="CAG9314803.1"/>
    </source>
</evidence>
<dbReference type="Proteomes" id="UP001162131">
    <property type="component" value="Unassembled WGS sequence"/>
</dbReference>
<name>A0AAU9IMU3_9CILI</name>
<dbReference type="EMBL" id="CAJZBQ010000012">
    <property type="protein sequence ID" value="CAG9314803.1"/>
    <property type="molecule type" value="Genomic_DNA"/>
</dbReference>
<evidence type="ECO:0000259" key="4">
    <source>
        <dbReference type="Pfam" id="PF04652"/>
    </source>
</evidence>
<proteinExistence type="predicted"/>
<dbReference type="Pfam" id="PF04652">
    <property type="entry name" value="Vta1"/>
    <property type="match status" value="1"/>
</dbReference>
<dbReference type="InterPro" id="IPR039431">
    <property type="entry name" value="Vta1/CALS_N"/>
</dbReference>
<dbReference type="InterPro" id="IPR023175">
    <property type="entry name" value="Vta1/CALS_N_sf"/>
</dbReference>